<proteinExistence type="predicted"/>
<evidence type="ECO:0000259" key="1">
    <source>
        <dbReference type="Pfam" id="PF09012"/>
    </source>
</evidence>
<feature type="non-terminal residue" evidence="2">
    <location>
        <position position="46"/>
    </location>
</feature>
<dbReference type="AlphaFoldDB" id="A0A3B0W5F6"/>
<evidence type="ECO:0000313" key="2">
    <source>
        <dbReference type="EMBL" id="VAW44529.1"/>
    </source>
</evidence>
<reference evidence="2" key="1">
    <citation type="submission" date="2018-06" db="EMBL/GenBank/DDBJ databases">
        <authorList>
            <person name="Zhirakovskaya E."/>
        </authorList>
    </citation>
    <scope>NUCLEOTIDE SEQUENCE</scope>
</reference>
<dbReference type="SUPFAM" id="SSF46785">
    <property type="entry name" value="Winged helix' DNA-binding domain"/>
    <property type="match status" value="1"/>
</dbReference>
<dbReference type="Gene3D" id="1.10.10.10">
    <property type="entry name" value="Winged helix-like DNA-binding domain superfamily/Winged helix DNA-binding domain"/>
    <property type="match status" value="1"/>
</dbReference>
<feature type="domain" description="Transcriptional regulator HTH-type FeoC" evidence="1">
    <location>
        <begin position="2"/>
        <end position="45"/>
    </location>
</feature>
<protein>
    <recommendedName>
        <fullName evidence="1">Transcriptional regulator HTH-type FeoC domain-containing protein</fullName>
    </recommendedName>
</protein>
<dbReference type="EMBL" id="UOFC01000010">
    <property type="protein sequence ID" value="VAW44529.1"/>
    <property type="molecule type" value="Genomic_DNA"/>
</dbReference>
<dbReference type="Pfam" id="PF09012">
    <property type="entry name" value="FeoC"/>
    <property type="match status" value="1"/>
</dbReference>
<accession>A0A3B0W5F6</accession>
<gene>
    <name evidence="2" type="ORF">MNBD_GAMMA03-607</name>
</gene>
<name>A0A3B0W5F6_9ZZZZ</name>
<organism evidence="2">
    <name type="scientific">hydrothermal vent metagenome</name>
    <dbReference type="NCBI Taxonomy" id="652676"/>
    <lineage>
        <taxon>unclassified sequences</taxon>
        <taxon>metagenomes</taxon>
        <taxon>ecological metagenomes</taxon>
    </lineage>
</organism>
<dbReference type="InterPro" id="IPR015102">
    <property type="entry name" value="Tscrpt_reg_HTH_FeoC"/>
</dbReference>
<sequence length="46" mass="5354">MILLELKHYIKQHQRVTLNDIQLHFDLSEEAAKGLLAPLLQQGHIH</sequence>
<dbReference type="InterPro" id="IPR036390">
    <property type="entry name" value="WH_DNA-bd_sf"/>
</dbReference>
<dbReference type="InterPro" id="IPR036388">
    <property type="entry name" value="WH-like_DNA-bd_sf"/>
</dbReference>